<evidence type="ECO:0000259" key="13">
    <source>
        <dbReference type="PROSITE" id="PS50113"/>
    </source>
</evidence>
<keyword evidence="10" id="KW-1133">Transmembrane helix</keyword>
<dbReference type="SUPFAM" id="SSF55874">
    <property type="entry name" value="ATPase domain of HSP90 chaperone/DNA topoisomerase II/histidine kinase"/>
    <property type="match status" value="1"/>
</dbReference>
<dbReference type="Pfam" id="PF02518">
    <property type="entry name" value="HATPase_c"/>
    <property type="match status" value="1"/>
</dbReference>
<dbReference type="InterPro" id="IPR005467">
    <property type="entry name" value="His_kinase_dom"/>
</dbReference>
<proteinExistence type="predicted"/>
<feature type="transmembrane region" description="Helical" evidence="10">
    <location>
        <begin position="152"/>
        <end position="171"/>
    </location>
</feature>
<dbReference type="SMART" id="SM00388">
    <property type="entry name" value="HisKA"/>
    <property type="match status" value="1"/>
</dbReference>
<feature type="transmembrane region" description="Helical" evidence="10">
    <location>
        <begin position="40"/>
        <end position="60"/>
    </location>
</feature>
<feature type="domain" description="PAS" evidence="12">
    <location>
        <begin position="199"/>
        <end position="268"/>
    </location>
</feature>
<evidence type="ECO:0000256" key="10">
    <source>
        <dbReference type="SAM" id="Phobius"/>
    </source>
</evidence>
<dbReference type="InterPro" id="IPR000014">
    <property type="entry name" value="PAS"/>
</dbReference>
<dbReference type="Pfam" id="PF13426">
    <property type="entry name" value="PAS_9"/>
    <property type="match status" value="1"/>
</dbReference>
<dbReference type="Gene3D" id="3.30.450.20">
    <property type="entry name" value="PAS domain"/>
    <property type="match status" value="1"/>
</dbReference>
<keyword evidence="3" id="KW-0597">Phosphoprotein</keyword>
<dbReference type="SMART" id="SM00387">
    <property type="entry name" value="HATPase_c"/>
    <property type="match status" value="1"/>
</dbReference>
<comment type="caution">
    <text evidence="14">The sequence shown here is derived from an EMBL/GenBank/DDBJ whole genome shotgun (WGS) entry which is preliminary data.</text>
</comment>
<reference evidence="14 15" key="1">
    <citation type="journal article" date="2018" name="Environ. Microbiol.">
        <title>Novel energy conservation strategies and behaviour of Pelotomaculum schinkii driving syntrophic propionate catabolism.</title>
        <authorList>
            <person name="Hidalgo-Ahumada C.A.P."/>
            <person name="Nobu M.K."/>
            <person name="Narihiro T."/>
            <person name="Tamaki H."/>
            <person name="Liu W.T."/>
            <person name="Kamagata Y."/>
            <person name="Stams A.J.M."/>
            <person name="Imachi H."/>
            <person name="Sousa D.Z."/>
        </authorList>
    </citation>
    <scope>NUCLEOTIDE SEQUENCE [LARGE SCALE GENOMIC DNA]</scope>
    <source>
        <strain evidence="14 15">HH</strain>
    </source>
</reference>
<evidence type="ECO:0000256" key="5">
    <source>
        <dbReference type="ARBA" id="ARBA00022741"/>
    </source>
</evidence>
<dbReference type="SUPFAM" id="SSF55785">
    <property type="entry name" value="PYP-like sensor domain (PAS domain)"/>
    <property type="match status" value="1"/>
</dbReference>
<dbReference type="InterPro" id="IPR001610">
    <property type="entry name" value="PAC"/>
</dbReference>
<dbReference type="PROSITE" id="PS50112">
    <property type="entry name" value="PAS"/>
    <property type="match status" value="1"/>
</dbReference>
<comment type="catalytic activity">
    <reaction evidence="1">
        <text>ATP + protein L-histidine = ADP + protein N-phospho-L-histidine.</text>
        <dbReference type="EC" id="2.7.13.3"/>
    </reaction>
</comment>
<keyword evidence="10" id="KW-0472">Membrane</keyword>
<dbReference type="NCBIfam" id="TIGR00229">
    <property type="entry name" value="sensory_box"/>
    <property type="match status" value="1"/>
</dbReference>
<keyword evidence="6 14" id="KW-0418">Kinase</keyword>
<evidence type="ECO:0000256" key="2">
    <source>
        <dbReference type="ARBA" id="ARBA00012438"/>
    </source>
</evidence>
<evidence type="ECO:0000256" key="3">
    <source>
        <dbReference type="ARBA" id="ARBA00022553"/>
    </source>
</evidence>
<dbReference type="CDD" id="cd00130">
    <property type="entry name" value="PAS"/>
    <property type="match status" value="1"/>
</dbReference>
<dbReference type="InterPro" id="IPR000700">
    <property type="entry name" value="PAS-assoc_C"/>
</dbReference>
<evidence type="ECO:0000256" key="9">
    <source>
        <dbReference type="SAM" id="Coils"/>
    </source>
</evidence>
<dbReference type="Gene3D" id="3.30.565.10">
    <property type="entry name" value="Histidine kinase-like ATPase, C-terminal domain"/>
    <property type="match status" value="1"/>
</dbReference>
<dbReference type="AlphaFoldDB" id="A0A4Y7RAW4"/>
<keyword evidence="9" id="KW-0175">Coiled coil</keyword>
<feature type="domain" description="PAC" evidence="13">
    <location>
        <begin position="270"/>
        <end position="322"/>
    </location>
</feature>
<feature type="coiled-coil region" evidence="9">
    <location>
        <begin position="169"/>
        <end position="199"/>
    </location>
</feature>
<evidence type="ECO:0000259" key="12">
    <source>
        <dbReference type="PROSITE" id="PS50112"/>
    </source>
</evidence>
<organism evidence="14 15">
    <name type="scientific">Pelotomaculum schinkii</name>
    <dbReference type="NCBI Taxonomy" id="78350"/>
    <lineage>
        <taxon>Bacteria</taxon>
        <taxon>Bacillati</taxon>
        <taxon>Bacillota</taxon>
        <taxon>Clostridia</taxon>
        <taxon>Eubacteriales</taxon>
        <taxon>Desulfotomaculaceae</taxon>
        <taxon>Pelotomaculum</taxon>
    </lineage>
</organism>
<keyword evidence="5" id="KW-0547">Nucleotide-binding</keyword>
<dbReference type="PANTHER" id="PTHR43065">
    <property type="entry name" value="SENSOR HISTIDINE KINASE"/>
    <property type="match status" value="1"/>
</dbReference>
<keyword evidence="10" id="KW-0812">Transmembrane</keyword>
<evidence type="ECO:0000313" key="15">
    <source>
        <dbReference type="Proteomes" id="UP000298324"/>
    </source>
</evidence>
<dbReference type="SMART" id="SM00086">
    <property type="entry name" value="PAC"/>
    <property type="match status" value="1"/>
</dbReference>
<dbReference type="InterPro" id="IPR003661">
    <property type="entry name" value="HisK_dim/P_dom"/>
</dbReference>
<dbReference type="InterPro" id="IPR036097">
    <property type="entry name" value="HisK_dim/P_sf"/>
</dbReference>
<sequence>MTDIKKTREWEIFEYIIGVQMACILIFFISFSLGKSFSSILNLYFALITGTIGVVAAFLYKFLERLLNQKKILYIKIAYVIFPILVTAFVLLQFPHDPYSKQVAILLPVIVAATVLGKNGGLFIAFLGSAFLTLSSMLFYHEPVIKAFEQNLILISVMFLMGWFIGSITNLEAESRKRLQENLDELQGEIERRKFAEEQTFKLSRIVEQSPAIIVLTDTDGNIEFVNPQFTRVTGYASEDITGLNISRLGSEPAEFYEQIYEEVREGKEWSGELLIKKKNSDSFWEHTYFTAFKNADGMTTNFLKISEDITEKKGLQLEMARLDRLNLVGEMAAAIGHEVRNPMTTVRGFLQLLGKKELYSADKEYFTLMMNELDRANSIITEFLSLAKNKAIEKKMNNLNSIISSIAPLLQADATKSDYNVVFELAEIPDMSLDEKEIKQIIFNLVRNGMEAMEHRGTITIKTYQDAGEVVLAVQDQGKGIPDDILPKIGTPFYTTKETGTGLGLAVCYSIAERHNSRIEFKTSPDGTQFFVRFKDSCEAD</sequence>
<evidence type="ECO:0000256" key="1">
    <source>
        <dbReference type="ARBA" id="ARBA00000085"/>
    </source>
</evidence>
<dbReference type="EC" id="2.7.13.3" evidence="2"/>
<dbReference type="GO" id="GO:0000155">
    <property type="term" value="F:phosphorelay sensor kinase activity"/>
    <property type="evidence" value="ECO:0007669"/>
    <property type="project" value="InterPro"/>
</dbReference>
<dbReference type="SUPFAM" id="SSF47384">
    <property type="entry name" value="Homodimeric domain of signal transducing histidine kinase"/>
    <property type="match status" value="1"/>
</dbReference>
<accession>A0A4Y7RAW4</accession>
<dbReference type="RefSeq" id="WP_190258576.1">
    <property type="nucleotide sequence ID" value="NZ_QFGA01000002.1"/>
</dbReference>
<feature type="domain" description="Histidine kinase" evidence="11">
    <location>
        <begin position="335"/>
        <end position="539"/>
    </location>
</feature>
<evidence type="ECO:0000256" key="7">
    <source>
        <dbReference type="ARBA" id="ARBA00022840"/>
    </source>
</evidence>
<name>A0A4Y7RAW4_9FIRM</name>
<gene>
    <name evidence="14" type="primary">kinE_7</name>
    <name evidence="14" type="ORF">Psch_02921</name>
</gene>
<feature type="transmembrane region" description="Helical" evidence="10">
    <location>
        <begin position="72"/>
        <end position="93"/>
    </location>
</feature>
<keyword evidence="4 14" id="KW-0808">Transferase</keyword>
<dbReference type="Gene3D" id="1.10.287.130">
    <property type="match status" value="1"/>
</dbReference>
<dbReference type="CDD" id="cd00082">
    <property type="entry name" value="HisKA"/>
    <property type="match status" value="1"/>
</dbReference>
<dbReference type="PRINTS" id="PR00344">
    <property type="entry name" value="BCTRLSENSOR"/>
</dbReference>
<protein>
    <recommendedName>
        <fullName evidence="2">histidine kinase</fullName>
        <ecNumber evidence="2">2.7.13.3</ecNumber>
    </recommendedName>
</protein>
<evidence type="ECO:0000256" key="8">
    <source>
        <dbReference type="ARBA" id="ARBA00023012"/>
    </source>
</evidence>
<evidence type="ECO:0000256" key="6">
    <source>
        <dbReference type="ARBA" id="ARBA00022777"/>
    </source>
</evidence>
<dbReference type="GO" id="GO:0005524">
    <property type="term" value="F:ATP binding"/>
    <property type="evidence" value="ECO:0007669"/>
    <property type="project" value="UniProtKB-KW"/>
</dbReference>
<dbReference type="PROSITE" id="PS50113">
    <property type="entry name" value="PAC"/>
    <property type="match status" value="1"/>
</dbReference>
<dbReference type="Proteomes" id="UP000298324">
    <property type="component" value="Unassembled WGS sequence"/>
</dbReference>
<evidence type="ECO:0000259" key="11">
    <source>
        <dbReference type="PROSITE" id="PS50109"/>
    </source>
</evidence>
<dbReference type="InterPro" id="IPR035965">
    <property type="entry name" value="PAS-like_dom_sf"/>
</dbReference>
<dbReference type="Pfam" id="PF00512">
    <property type="entry name" value="HisKA"/>
    <property type="match status" value="1"/>
</dbReference>
<keyword evidence="7" id="KW-0067">ATP-binding</keyword>
<feature type="transmembrane region" description="Helical" evidence="10">
    <location>
        <begin position="12"/>
        <end position="34"/>
    </location>
</feature>
<dbReference type="InterPro" id="IPR004358">
    <property type="entry name" value="Sig_transdc_His_kin-like_C"/>
</dbReference>
<dbReference type="PROSITE" id="PS50109">
    <property type="entry name" value="HIS_KIN"/>
    <property type="match status" value="1"/>
</dbReference>
<keyword evidence="15" id="KW-1185">Reference proteome</keyword>
<dbReference type="SMART" id="SM00091">
    <property type="entry name" value="PAS"/>
    <property type="match status" value="1"/>
</dbReference>
<dbReference type="InterPro" id="IPR003594">
    <property type="entry name" value="HATPase_dom"/>
</dbReference>
<dbReference type="InterPro" id="IPR036890">
    <property type="entry name" value="HATPase_C_sf"/>
</dbReference>
<dbReference type="PANTHER" id="PTHR43065:SF46">
    <property type="entry name" value="C4-DICARBOXYLATE TRANSPORT SENSOR PROTEIN DCTB"/>
    <property type="match status" value="1"/>
</dbReference>
<evidence type="ECO:0000256" key="4">
    <source>
        <dbReference type="ARBA" id="ARBA00022679"/>
    </source>
</evidence>
<dbReference type="EMBL" id="QFGA01000002">
    <property type="protein sequence ID" value="TEB05879.1"/>
    <property type="molecule type" value="Genomic_DNA"/>
</dbReference>
<evidence type="ECO:0000313" key="14">
    <source>
        <dbReference type="EMBL" id="TEB05879.1"/>
    </source>
</evidence>
<keyword evidence="8" id="KW-0902">Two-component regulatory system</keyword>